<dbReference type="InterPro" id="IPR001878">
    <property type="entry name" value="Znf_CCHC"/>
</dbReference>
<evidence type="ECO:0000256" key="2">
    <source>
        <dbReference type="SAM" id="Coils"/>
    </source>
</evidence>
<dbReference type="GO" id="GO:0008270">
    <property type="term" value="F:zinc ion binding"/>
    <property type="evidence" value="ECO:0007669"/>
    <property type="project" value="UniProtKB-KW"/>
</dbReference>
<evidence type="ECO:0000313" key="6">
    <source>
        <dbReference type="Proteomes" id="UP000887013"/>
    </source>
</evidence>
<evidence type="ECO:0000256" key="3">
    <source>
        <dbReference type="SAM" id="MobiDB-lite"/>
    </source>
</evidence>
<dbReference type="Gene3D" id="4.10.60.10">
    <property type="entry name" value="Zinc finger, CCHC-type"/>
    <property type="match status" value="1"/>
</dbReference>
<dbReference type="GO" id="GO:0003676">
    <property type="term" value="F:nucleic acid binding"/>
    <property type="evidence" value="ECO:0007669"/>
    <property type="project" value="InterPro"/>
</dbReference>
<dbReference type="PROSITE" id="PS50158">
    <property type="entry name" value="ZF_CCHC"/>
    <property type="match status" value="1"/>
</dbReference>
<name>A0A8X6TVX4_NEPPI</name>
<reference evidence="5" key="1">
    <citation type="submission" date="2020-08" db="EMBL/GenBank/DDBJ databases">
        <title>Multicomponent nature underlies the extraordinary mechanical properties of spider dragline silk.</title>
        <authorList>
            <person name="Kono N."/>
            <person name="Nakamura H."/>
            <person name="Mori M."/>
            <person name="Yoshida Y."/>
            <person name="Ohtoshi R."/>
            <person name="Malay A.D."/>
            <person name="Moran D.A.P."/>
            <person name="Tomita M."/>
            <person name="Numata K."/>
            <person name="Arakawa K."/>
        </authorList>
    </citation>
    <scope>NUCLEOTIDE SEQUENCE</scope>
</reference>
<accession>A0A8X6TVX4</accession>
<dbReference type="PANTHER" id="PTHR33198">
    <property type="entry name" value="ANK_REP_REGION DOMAIN-CONTAINING PROTEIN-RELATED"/>
    <property type="match status" value="1"/>
</dbReference>
<dbReference type="InterPro" id="IPR036875">
    <property type="entry name" value="Znf_CCHC_sf"/>
</dbReference>
<evidence type="ECO:0000256" key="1">
    <source>
        <dbReference type="PROSITE-ProRule" id="PRU00047"/>
    </source>
</evidence>
<protein>
    <recommendedName>
        <fullName evidence="4">CCHC-type domain-containing protein</fullName>
    </recommendedName>
</protein>
<sequence>METSTTMDTNAPSGESLESFLESVRVDALRANLSSIQNSSDYLSIAIFAENKLNCLSNFMFPDINVSNNISVDLIKIIEEARLKFSILKHQEMKDDLNQFTNLCQSWGIQNPDTQTPFVLAKPRQRKNSLPGETSKKQKLEATTCQNKFSVLYIEDPPEELQIDEPLPPSPTPEKTTTKPKKKHGPSKKPAPLANKQPPAPTPVITAAQIAQPRGIKTLTEENKLPLLSNYVTSNVYQFINDCTTYTGAIAILDSLFIKKRNVIFARHCLSTRNQQTEETVNEYLQVLNQLSKDCDFTDVKAEEYRKEYIRDAFIRGLKCPRIRQRLLENTSMTLDQAFEQARTLESAEVHAASYMGNSFPVQSAAMKTDDFSEETLATSAASSSSRSQKCFFCGNDLHSRTICPARDVFCRKCGKKGHYQRVCKSRP</sequence>
<feature type="region of interest" description="Disordered" evidence="3">
    <location>
        <begin position="160"/>
        <end position="201"/>
    </location>
</feature>
<keyword evidence="1" id="KW-0479">Metal-binding</keyword>
<dbReference type="OrthoDB" id="6434442at2759"/>
<feature type="coiled-coil region" evidence="2">
    <location>
        <begin position="274"/>
        <end position="308"/>
    </location>
</feature>
<keyword evidence="6" id="KW-1185">Reference proteome</keyword>
<feature type="non-terminal residue" evidence="5">
    <location>
        <position position="1"/>
    </location>
</feature>
<dbReference type="AlphaFoldDB" id="A0A8X6TVX4"/>
<evidence type="ECO:0000313" key="5">
    <source>
        <dbReference type="EMBL" id="GFT52189.1"/>
    </source>
</evidence>
<feature type="compositionally biased region" description="Basic residues" evidence="3">
    <location>
        <begin position="178"/>
        <end position="187"/>
    </location>
</feature>
<dbReference type="EMBL" id="BMAW01112385">
    <property type="protein sequence ID" value="GFT52189.1"/>
    <property type="molecule type" value="Genomic_DNA"/>
</dbReference>
<proteinExistence type="predicted"/>
<gene>
    <name evidence="5" type="primary">X975_23396</name>
    <name evidence="5" type="ORF">NPIL_495871</name>
</gene>
<dbReference type="SUPFAM" id="SSF57756">
    <property type="entry name" value="Retrovirus zinc finger-like domains"/>
    <property type="match status" value="1"/>
</dbReference>
<feature type="domain" description="CCHC-type" evidence="4">
    <location>
        <begin position="411"/>
        <end position="426"/>
    </location>
</feature>
<evidence type="ECO:0000259" key="4">
    <source>
        <dbReference type="PROSITE" id="PS50158"/>
    </source>
</evidence>
<dbReference type="PANTHER" id="PTHR33198:SF20">
    <property type="entry name" value="RETROTRANSPOSON GAG DOMAIN-CONTAINING PROTEIN"/>
    <property type="match status" value="1"/>
</dbReference>
<comment type="caution">
    <text evidence="5">The sequence shown here is derived from an EMBL/GenBank/DDBJ whole genome shotgun (WGS) entry which is preliminary data.</text>
</comment>
<keyword evidence="2" id="KW-0175">Coiled coil</keyword>
<organism evidence="5 6">
    <name type="scientific">Nephila pilipes</name>
    <name type="common">Giant wood spider</name>
    <name type="synonym">Nephila maculata</name>
    <dbReference type="NCBI Taxonomy" id="299642"/>
    <lineage>
        <taxon>Eukaryota</taxon>
        <taxon>Metazoa</taxon>
        <taxon>Ecdysozoa</taxon>
        <taxon>Arthropoda</taxon>
        <taxon>Chelicerata</taxon>
        <taxon>Arachnida</taxon>
        <taxon>Araneae</taxon>
        <taxon>Araneomorphae</taxon>
        <taxon>Entelegynae</taxon>
        <taxon>Araneoidea</taxon>
        <taxon>Nephilidae</taxon>
        <taxon>Nephila</taxon>
    </lineage>
</organism>
<keyword evidence="1" id="KW-0862">Zinc</keyword>
<keyword evidence="1" id="KW-0863">Zinc-finger</keyword>
<dbReference type="Proteomes" id="UP000887013">
    <property type="component" value="Unassembled WGS sequence"/>
</dbReference>
<feature type="region of interest" description="Disordered" evidence="3">
    <location>
        <begin position="121"/>
        <end position="141"/>
    </location>
</feature>
<dbReference type="SMART" id="SM00343">
    <property type="entry name" value="ZnF_C2HC"/>
    <property type="match status" value="2"/>
</dbReference>